<dbReference type="EMBL" id="AP019400">
    <property type="protein sequence ID" value="BBI35732.1"/>
    <property type="molecule type" value="Genomic_DNA"/>
</dbReference>
<evidence type="ECO:0000256" key="6">
    <source>
        <dbReference type="ARBA" id="ARBA00023136"/>
    </source>
</evidence>
<keyword evidence="6 7" id="KW-0472">Membrane</keyword>
<dbReference type="PANTHER" id="PTHR30193">
    <property type="entry name" value="ABC TRANSPORTER PERMEASE PROTEIN"/>
    <property type="match status" value="1"/>
</dbReference>
<dbReference type="SUPFAM" id="SSF161098">
    <property type="entry name" value="MetI-like"/>
    <property type="match status" value="1"/>
</dbReference>
<dbReference type="Proteomes" id="UP000289856">
    <property type="component" value="Chromosome"/>
</dbReference>
<dbReference type="InterPro" id="IPR035906">
    <property type="entry name" value="MetI-like_sf"/>
</dbReference>
<sequence length="295" mass="33325">MSEKKRELLRFMMFVLPAMGIYSLFYAYPILSGFYYSFTNWNGFGDTALFNGLDNFIELVHDELILIAIKNNIILSVVIIIVQNALALIFAILLNKKMKGHTIFRAVFFIPVLLSTAVIGYIWEYIFSPLQGVLHVIFNSLGFTTLAEINWLGDPTYAIYSICAVVIWQFTGYSMVIYIAGLQTIPKDLYEAAEIDGAGAWHKLKQITIPLLAPAFTINMMISMIGCLKMFDQVYLLTQGGPAHQTEVFGTLIYGIAFKSQRLGYGAAIAMVLTIAIVLISTIQYYFMRKREVEY</sequence>
<evidence type="ECO:0000313" key="10">
    <source>
        <dbReference type="Proteomes" id="UP000289856"/>
    </source>
</evidence>
<dbReference type="InterPro" id="IPR051393">
    <property type="entry name" value="ABC_transporter_permease"/>
</dbReference>
<feature type="transmembrane region" description="Helical" evidence="7">
    <location>
        <begin position="73"/>
        <end position="94"/>
    </location>
</feature>
<feature type="domain" description="ABC transmembrane type-1" evidence="8">
    <location>
        <begin position="69"/>
        <end position="284"/>
    </location>
</feature>
<evidence type="ECO:0000256" key="4">
    <source>
        <dbReference type="ARBA" id="ARBA00022692"/>
    </source>
</evidence>
<evidence type="ECO:0000313" key="9">
    <source>
        <dbReference type="EMBL" id="BBI35732.1"/>
    </source>
</evidence>
<evidence type="ECO:0000256" key="7">
    <source>
        <dbReference type="RuleBase" id="RU363032"/>
    </source>
</evidence>
<proteinExistence type="inferred from homology"/>
<evidence type="ECO:0000256" key="5">
    <source>
        <dbReference type="ARBA" id="ARBA00022989"/>
    </source>
</evidence>
<dbReference type="Pfam" id="PF00528">
    <property type="entry name" value="BPD_transp_1"/>
    <property type="match status" value="1"/>
</dbReference>
<feature type="transmembrane region" description="Helical" evidence="7">
    <location>
        <begin position="211"/>
        <end position="231"/>
    </location>
</feature>
<protein>
    <submittedName>
        <fullName evidence="9">Sugar ABC transporter permease</fullName>
    </submittedName>
</protein>
<feature type="transmembrane region" description="Helical" evidence="7">
    <location>
        <begin position="12"/>
        <end position="31"/>
    </location>
</feature>
<feature type="transmembrane region" description="Helical" evidence="7">
    <location>
        <begin position="263"/>
        <end position="287"/>
    </location>
</feature>
<accession>A0A3T1DCA6</accession>
<feature type="transmembrane region" description="Helical" evidence="7">
    <location>
        <begin position="106"/>
        <end position="123"/>
    </location>
</feature>
<feature type="transmembrane region" description="Helical" evidence="7">
    <location>
        <begin position="157"/>
        <end position="180"/>
    </location>
</feature>
<dbReference type="GO" id="GO:0005886">
    <property type="term" value="C:plasma membrane"/>
    <property type="evidence" value="ECO:0007669"/>
    <property type="project" value="UniProtKB-SubCell"/>
</dbReference>
<dbReference type="PANTHER" id="PTHR30193:SF37">
    <property type="entry name" value="INNER MEMBRANE ABC TRANSPORTER PERMEASE PROTEIN YCJO"/>
    <property type="match status" value="1"/>
</dbReference>
<keyword evidence="5 7" id="KW-1133">Transmembrane helix</keyword>
<name>A0A3T1DCA6_9BACL</name>
<keyword evidence="4 7" id="KW-0812">Transmembrane</keyword>
<dbReference type="GO" id="GO:0055085">
    <property type="term" value="P:transmembrane transport"/>
    <property type="evidence" value="ECO:0007669"/>
    <property type="project" value="InterPro"/>
</dbReference>
<evidence type="ECO:0000256" key="1">
    <source>
        <dbReference type="ARBA" id="ARBA00004651"/>
    </source>
</evidence>
<dbReference type="PROSITE" id="PS50928">
    <property type="entry name" value="ABC_TM1"/>
    <property type="match status" value="1"/>
</dbReference>
<reference evidence="9 10" key="1">
    <citation type="submission" date="2019-01" db="EMBL/GenBank/DDBJ databases">
        <title>Complete genome sequence of Cohnella hallensis HS21 isolated from Korean fir (Abies koreana) rhizospheric soil.</title>
        <authorList>
            <person name="Jiang L."/>
            <person name="Kang S.W."/>
            <person name="Kim S."/>
            <person name="Jung J."/>
            <person name="Kim C.Y."/>
            <person name="Kim D.H."/>
            <person name="Kim S.W."/>
            <person name="Lee J."/>
        </authorList>
    </citation>
    <scope>NUCLEOTIDE SEQUENCE [LARGE SCALE GENOMIC DNA]</scope>
    <source>
        <strain evidence="9 10">HS21</strain>
    </source>
</reference>
<evidence type="ECO:0000256" key="2">
    <source>
        <dbReference type="ARBA" id="ARBA00022448"/>
    </source>
</evidence>
<dbReference type="InterPro" id="IPR000515">
    <property type="entry name" value="MetI-like"/>
</dbReference>
<keyword evidence="3" id="KW-1003">Cell membrane</keyword>
<dbReference type="KEGG" id="cohn:KCTCHS21_51310"/>
<dbReference type="CDD" id="cd06261">
    <property type="entry name" value="TM_PBP2"/>
    <property type="match status" value="1"/>
</dbReference>
<dbReference type="Gene3D" id="1.10.3720.10">
    <property type="entry name" value="MetI-like"/>
    <property type="match status" value="1"/>
</dbReference>
<dbReference type="AlphaFoldDB" id="A0A3T1DCA6"/>
<keyword evidence="10" id="KW-1185">Reference proteome</keyword>
<comment type="subcellular location">
    <subcellularLocation>
        <location evidence="1 7">Cell membrane</location>
        <topology evidence="1 7">Multi-pass membrane protein</topology>
    </subcellularLocation>
</comment>
<comment type="similarity">
    <text evidence="7">Belongs to the binding-protein-dependent transport system permease family.</text>
</comment>
<evidence type="ECO:0000256" key="3">
    <source>
        <dbReference type="ARBA" id="ARBA00022475"/>
    </source>
</evidence>
<gene>
    <name evidence="9" type="primary">msmF_7</name>
    <name evidence="9" type="ORF">KCTCHS21_51310</name>
</gene>
<keyword evidence="2 7" id="KW-0813">Transport</keyword>
<organism evidence="9 10">
    <name type="scientific">Cohnella abietis</name>
    <dbReference type="NCBI Taxonomy" id="2507935"/>
    <lineage>
        <taxon>Bacteria</taxon>
        <taxon>Bacillati</taxon>
        <taxon>Bacillota</taxon>
        <taxon>Bacilli</taxon>
        <taxon>Bacillales</taxon>
        <taxon>Paenibacillaceae</taxon>
        <taxon>Cohnella</taxon>
    </lineage>
</organism>
<evidence type="ECO:0000259" key="8">
    <source>
        <dbReference type="PROSITE" id="PS50928"/>
    </source>
</evidence>
<dbReference type="RefSeq" id="WP_232057961.1">
    <property type="nucleotide sequence ID" value="NZ_AP019400.1"/>
</dbReference>